<accession>A0A8X7T133</accession>
<comment type="caution">
    <text evidence="2">The sequence shown here is derived from an EMBL/GenBank/DDBJ whole genome shotgun (WGS) entry which is preliminary data.</text>
</comment>
<name>A0A8X7T133_9BASI</name>
<organism evidence="2 3">
    <name type="scientific">Tilletia walkeri</name>
    <dbReference type="NCBI Taxonomy" id="117179"/>
    <lineage>
        <taxon>Eukaryota</taxon>
        <taxon>Fungi</taxon>
        <taxon>Dikarya</taxon>
        <taxon>Basidiomycota</taxon>
        <taxon>Ustilaginomycotina</taxon>
        <taxon>Exobasidiomycetes</taxon>
        <taxon>Tilletiales</taxon>
        <taxon>Tilletiaceae</taxon>
        <taxon>Tilletia</taxon>
    </lineage>
</organism>
<proteinExistence type="predicted"/>
<feature type="region of interest" description="Disordered" evidence="1">
    <location>
        <begin position="62"/>
        <end position="91"/>
    </location>
</feature>
<feature type="compositionally biased region" description="Polar residues" evidence="1">
    <location>
        <begin position="65"/>
        <end position="91"/>
    </location>
</feature>
<evidence type="ECO:0000313" key="2">
    <source>
        <dbReference type="EMBL" id="KAE8261118.1"/>
    </source>
</evidence>
<evidence type="ECO:0000256" key="1">
    <source>
        <dbReference type="SAM" id="MobiDB-lite"/>
    </source>
</evidence>
<gene>
    <name evidence="2" type="ORF">A4X09_0g7711</name>
</gene>
<reference evidence="2" key="1">
    <citation type="submission" date="2016-04" db="EMBL/GenBank/DDBJ databases">
        <authorList>
            <person name="Nguyen H.D."/>
            <person name="Samba Siva P."/>
            <person name="Cullis J."/>
            <person name="Levesque C.A."/>
            <person name="Hambleton S."/>
        </authorList>
    </citation>
    <scope>NUCLEOTIDE SEQUENCE</scope>
    <source>
        <strain evidence="2">DAOMC 236422</strain>
    </source>
</reference>
<evidence type="ECO:0000313" key="3">
    <source>
        <dbReference type="Proteomes" id="UP000078113"/>
    </source>
</evidence>
<dbReference type="EMBL" id="LWDG02001064">
    <property type="protein sequence ID" value="KAE8261118.1"/>
    <property type="molecule type" value="Genomic_DNA"/>
</dbReference>
<dbReference type="Proteomes" id="UP000078113">
    <property type="component" value="Unassembled WGS sequence"/>
</dbReference>
<dbReference type="AlphaFoldDB" id="A0A8X7T133"/>
<keyword evidence="3" id="KW-1185">Reference proteome</keyword>
<protein>
    <submittedName>
        <fullName evidence="2">Uncharacterized protein</fullName>
    </submittedName>
</protein>
<reference evidence="2" key="2">
    <citation type="journal article" date="2019" name="IMA Fungus">
        <title>Genome sequencing and comparison of five Tilletia species to identify candidate genes for the detection of regulated species infecting wheat.</title>
        <authorList>
            <person name="Nguyen H.D.T."/>
            <person name="Sultana T."/>
            <person name="Kesanakurti P."/>
            <person name="Hambleton S."/>
        </authorList>
    </citation>
    <scope>NUCLEOTIDE SEQUENCE</scope>
    <source>
        <strain evidence="2">DAOMC 236422</strain>
    </source>
</reference>
<sequence>MGIVQKHNPEGVVRTLAEAVDAYMPSTRETAGFTRFVLPSANLAATAAREGDGELATAMTITKPRPTSSPHLTTKRTPTSRRFFSSWQNPM</sequence>